<comment type="caution">
    <text evidence="1">The sequence shown here is derived from an EMBL/GenBank/DDBJ whole genome shotgun (WGS) entry which is preliminary data.</text>
</comment>
<dbReference type="EMBL" id="SZUA01000003">
    <property type="protein sequence ID" value="TKR29539.1"/>
    <property type="molecule type" value="Genomic_DNA"/>
</dbReference>
<evidence type="ECO:0000313" key="1">
    <source>
        <dbReference type="EMBL" id="TKR29539.1"/>
    </source>
</evidence>
<dbReference type="GO" id="GO:0003677">
    <property type="term" value="F:DNA binding"/>
    <property type="evidence" value="ECO:0007669"/>
    <property type="project" value="UniProtKB-KW"/>
</dbReference>
<accession>A0A4U5JT62</accession>
<sequence>MPSRPPVPPETIERIAAICLALPAAYEEAAWTGTRWMVGKKNFAHAVRIEDGWPPAYARAAGTRGPATVLTFRSPLSKADAPELWRNPFFKPVWFEDIFGVALDERTDWQRIENLLVASYAALAPKKLLEEARLPARPR</sequence>
<dbReference type="AlphaFoldDB" id="A0A4U5JT62"/>
<dbReference type="SUPFAM" id="SSF142906">
    <property type="entry name" value="YjbR-like"/>
    <property type="match status" value="1"/>
</dbReference>
<keyword evidence="1" id="KW-0238">DNA-binding</keyword>
<proteinExistence type="predicted"/>
<dbReference type="Proteomes" id="UP000308707">
    <property type="component" value="Unassembled WGS sequence"/>
</dbReference>
<keyword evidence="2" id="KW-1185">Reference proteome</keyword>
<name>A0A4U5JT62_9GAMM</name>
<dbReference type="Gene3D" id="3.90.1150.30">
    <property type="match status" value="1"/>
</dbReference>
<reference evidence="1 2" key="1">
    <citation type="submission" date="2019-04" db="EMBL/GenBank/DDBJ databases">
        <title>Reference strain of H23.</title>
        <authorList>
            <person name="Luo X."/>
        </authorList>
    </citation>
    <scope>NUCLEOTIDE SEQUENCE [LARGE SCALE GENOMIC DNA]</scope>
    <source>
        <strain evidence="1 2">H23</strain>
    </source>
</reference>
<gene>
    <name evidence="1" type="ORF">FCE95_15510</name>
</gene>
<dbReference type="OrthoDB" id="277063at2"/>
<evidence type="ECO:0000313" key="2">
    <source>
        <dbReference type="Proteomes" id="UP000308707"/>
    </source>
</evidence>
<organism evidence="1 2">
    <name type="scientific">Luteimonas gilva</name>
    <dbReference type="NCBI Taxonomy" id="2572684"/>
    <lineage>
        <taxon>Bacteria</taxon>
        <taxon>Pseudomonadati</taxon>
        <taxon>Pseudomonadota</taxon>
        <taxon>Gammaproteobacteria</taxon>
        <taxon>Lysobacterales</taxon>
        <taxon>Lysobacteraceae</taxon>
        <taxon>Luteimonas</taxon>
    </lineage>
</organism>
<dbReference type="InterPro" id="IPR038056">
    <property type="entry name" value="YjbR-like_sf"/>
</dbReference>
<protein>
    <submittedName>
        <fullName evidence="1">MmcQ/YjbR family DNA-binding protein</fullName>
    </submittedName>
</protein>
<dbReference type="RefSeq" id="WP_137267942.1">
    <property type="nucleotide sequence ID" value="NZ_SZUA01000003.1"/>
</dbReference>